<evidence type="ECO:0000313" key="2">
    <source>
        <dbReference type="EMBL" id="KAL0489323.1"/>
    </source>
</evidence>
<evidence type="ECO:0000256" key="1">
    <source>
        <dbReference type="SAM" id="SignalP"/>
    </source>
</evidence>
<keyword evidence="1" id="KW-0732">Signal</keyword>
<feature type="chain" id="PRO_5043520315" evidence="1">
    <location>
        <begin position="20"/>
        <end position="55"/>
    </location>
</feature>
<protein>
    <submittedName>
        <fullName evidence="2">Uncharacterized protein</fullName>
    </submittedName>
</protein>
<dbReference type="EMBL" id="JAOPGA020001547">
    <property type="protein sequence ID" value="KAL0489323.1"/>
    <property type="molecule type" value="Genomic_DNA"/>
</dbReference>
<reference evidence="2 3" key="1">
    <citation type="submission" date="2024-03" db="EMBL/GenBank/DDBJ databases">
        <title>The Acrasis kona genome and developmental transcriptomes reveal deep origins of eukaryotic multicellular pathways.</title>
        <authorList>
            <person name="Sheikh S."/>
            <person name="Fu C.-J."/>
            <person name="Brown M.W."/>
            <person name="Baldauf S.L."/>
        </authorList>
    </citation>
    <scope>NUCLEOTIDE SEQUENCE [LARGE SCALE GENOMIC DNA]</scope>
    <source>
        <strain evidence="2 3">ATCC MYA-3509</strain>
    </source>
</reference>
<sequence length="55" mass="6331">MLELLSLMLECAFGALLIADNIHKINNPEEENKKLEQEKLIKGYHNGPVLTLRER</sequence>
<evidence type="ECO:0000313" key="3">
    <source>
        <dbReference type="Proteomes" id="UP001431209"/>
    </source>
</evidence>
<feature type="signal peptide" evidence="1">
    <location>
        <begin position="1"/>
        <end position="19"/>
    </location>
</feature>
<name>A0AAW2ZK15_9EUKA</name>
<dbReference type="Proteomes" id="UP001431209">
    <property type="component" value="Unassembled WGS sequence"/>
</dbReference>
<proteinExistence type="predicted"/>
<organism evidence="2 3">
    <name type="scientific">Acrasis kona</name>
    <dbReference type="NCBI Taxonomy" id="1008807"/>
    <lineage>
        <taxon>Eukaryota</taxon>
        <taxon>Discoba</taxon>
        <taxon>Heterolobosea</taxon>
        <taxon>Tetramitia</taxon>
        <taxon>Eutetramitia</taxon>
        <taxon>Acrasidae</taxon>
        <taxon>Acrasis</taxon>
    </lineage>
</organism>
<dbReference type="AlphaFoldDB" id="A0AAW2ZK15"/>
<comment type="caution">
    <text evidence="2">The sequence shown here is derived from an EMBL/GenBank/DDBJ whole genome shotgun (WGS) entry which is preliminary data.</text>
</comment>
<accession>A0AAW2ZK15</accession>
<gene>
    <name evidence="2" type="ORF">AKO1_010631</name>
</gene>
<keyword evidence="3" id="KW-1185">Reference proteome</keyword>